<evidence type="ECO:0000256" key="1">
    <source>
        <dbReference type="SAM" id="MobiDB-lite"/>
    </source>
</evidence>
<dbReference type="RefSeq" id="XP_067920943.1">
    <property type="nucleotide sequence ID" value="XM_068067076.1"/>
</dbReference>
<evidence type="ECO:0000313" key="3">
    <source>
        <dbReference type="Proteomes" id="UP000221165"/>
    </source>
</evidence>
<dbReference type="Proteomes" id="UP000221165">
    <property type="component" value="Unassembled WGS sequence"/>
</dbReference>
<name>A0A2C6JXQ3_9APIC</name>
<dbReference type="GeneID" id="94430287"/>
<comment type="caution">
    <text evidence="2">The sequence shown here is derived from an EMBL/GenBank/DDBJ whole genome shotgun (WGS) entry which is preliminary data.</text>
</comment>
<dbReference type="AlphaFoldDB" id="A0A2C6JXQ3"/>
<evidence type="ECO:0000313" key="2">
    <source>
        <dbReference type="EMBL" id="PHJ19241.1"/>
    </source>
</evidence>
<protein>
    <submittedName>
        <fullName evidence="2">Glutamine glutamic acid rich protein</fullName>
    </submittedName>
</protein>
<reference evidence="2 3" key="1">
    <citation type="journal article" date="2017" name="Int. J. Parasitol.">
        <title>The genome of the protozoan parasite Cystoisospora suis and a reverse vaccinology approach to identify vaccine candidates.</title>
        <authorList>
            <person name="Palmieri N."/>
            <person name="Shrestha A."/>
            <person name="Ruttkowski B."/>
            <person name="Beck T."/>
            <person name="Vogl C."/>
            <person name="Tomley F."/>
            <person name="Blake D.P."/>
            <person name="Joachim A."/>
        </authorList>
    </citation>
    <scope>NUCLEOTIDE SEQUENCE [LARGE SCALE GENOMIC DNA]</scope>
    <source>
        <strain evidence="2 3">Wien I</strain>
    </source>
</reference>
<dbReference type="VEuPathDB" id="ToxoDB:CSUI_006926"/>
<sequence>MLQERSVLEDILLQRTPRGILKRTRCQTVEEALEPWRHVEQRGPCGGLEGCASTETAVVVLPPQVEVPAIPFRYSGDDCKLIGLRVRRFPLSELPLEEELNIIQDQKVGCGGVACTAYQSNKSAPTRASAFCNWAAETGCGRTQIHEYPYVVDSPPSPTSTRAERWLLVDTVESSDLGGGGTVISDTQSERSLLLPALAHVSGGDRDNSQQKVYSFTPALDTVNEERRRPVPSLSGGFRAITLAREGSARHPQTPSKPWDPVDQGQPESVIA</sequence>
<accession>A0A2C6JXQ3</accession>
<organism evidence="2 3">
    <name type="scientific">Cystoisospora suis</name>
    <dbReference type="NCBI Taxonomy" id="483139"/>
    <lineage>
        <taxon>Eukaryota</taxon>
        <taxon>Sar</taxon>
        <taxon>Alveolata</taxon>
        <taxon>Apicomplexa</taxon>
        <taxon>Conoidasida</taxon>
        <taxon>Coccidia</taxon>
        <taxon>Eucoccidiorida</taxon>
        <taxon>Eimeriorina</taxon>
        <taxon>Sarcocystidae</taxon>
        <taxon>Cystoisospora</taxon>
    </lineage>
</organism>
<feature type="region of interest" description="Disordered" evidence="1">
    <location>
        <begin position="226"/>
        <end position="272"/>
    </location>
</feature>
<gene>
    <name evidence="2" type="ORF">CSUI_006926</name>
</gene>
<proteinExistence type="predicted"/>
<dbReference type="EMBL" id="MIGC01003565">
    <property type="protein sequence ID" value="PHJ19241.1"/>
    <property type="molecule type" value="Genomic_DNA"/>
</dbReference>
<keyword evidence="3" id="KW-1185">Reference proteome</keyword>